<dbReference type="Pfam" id="PF01595">
    <property type="entry name" value="CNNM"/>
    <property type="match status" value="1"/>
</dbReference>
<sequence length="418" mass="45480">MSEYLPGLVWLVVLLVVNAFFVGAEFAVISARRSQIEPRAAEGSRAAKTTLWAMEHATLMLATSQLGITVCSLVILNVSEPAIHHLLEYPLGWTGLTPGMVTGIAFAVALLLVTFLHVVFGEMIPKNLAFSVPDRAALILAPPLVVVSRIVRPLIWTLNAIANGVLRLFRVEPKDEAQSTYTIDEVATIVEESTREGTLVDDSGTVTAAFEFTEKTVADVEVPLGELVLLPEHVTPRDVQQAVARSGYSRYVIDDAERTPHSYLHLKDVLDLSGPDSIDRPVPADRIRGLPVVAVGAELEHALAQIRTHDAHVARVTGDDGATTGVLFLEDIVEELIGEVQDAASRSLRDEITRGLGRLRSEPAPLPARSAIRLSPFRNSRPGESAWSGKPYIAAETITRSEKCSRSQRVGVNRAFRM</sequence>
<evidence type="ECO:0000313" key="4">
    <source>
        <dbReference type="EMBL" id="THV42219.1"/>
    </source>
</evidence>
<dbReference type="InterPro" id="IPR051676">
    <property type="entry name" value="UPF0053_domain"/>
</dbReference>
<reference evidence="5" key="1">
    <citation type="submission" date="2019-04" db="EMBL/GenBank/DDBJ databases">
        <title>Nocardioides xinjiangensis sp. nov.</title>
        <authorList>
            <person name="Liu S."/>
        </authorList>
    </citation>
    <scope>NUCLEOTIDE SEQUENCE [LARGE SCALE GENOMIC DNA]</scope>
    <source>
        <strain evidence="5">18</strain>
    </source>
</reference>
<reference evidence="4 5" key="2">
    <citation type="submission" date="2019-05" db="EMBL/GenBank/DDBJ databases">
        <title>Glycomyces buryatensis sp. nov.</title>
        <authorList>
            <person name="Nikitina E."/>
        </authorList>
    </citation>
    <scope>NUCLEOTIDE SEQUENCE [LARGE SCALE GENOMIC DNA]</scope>
    <source>
        <strain evidence="4 5">18</strain>
    </source>
</reference>
<dbReference type="OrthoDB" id="110231at2"/>
<evidence type="ECO:0000256" key="2">
    <source>
        <dbReference type="SAM" id="Phobius"/>
    </source>
</evidence>
<dbReference type="EMBL" id="STGY01000028">
    <property type="protein sequence ID" value="THV42219.1"/>
    <property type="molecule type" value="Genomic_DNA"/>
</dbReference>
<keyword evidence="1 2" id="KW-1133">Transmembrane helix</keyword>
<evidence type="ECO:0000313" key="5">
    <source>
        <dbReference type="Proteomes" id="UP000308760"/>
    </source>
</evidence>
<dbReference type="PROSITE" id="PS51846">
    <property type="entry name" value="CNNM"/>
    <property type="match status" value="1"/>
</dbReference>
<evidence type="ECO:0000259" key="3">
    <source>
        <dbReference type="PROSITE" id="PS51846"/>
    </source>
</evidence>
<dbReference type="PANTHER" id="PTHR43099:SF5">
    <property type="entry name" value="HLYC_CORC FAMILY TRANSPORTER"/>
    <property type="match status" value="1"/>
</dbReference>
<feature type="transmembrane region" description="Helical" evidence="2">
    <location>
        <begin position="6"/>
        <end position="29"/>
    </location>
</feature>
<comment type="caution">
    <text evidence="4">The sequence shown here is derived from an EMBL/GenBank/DDBJ whole genome shotgun (WGS) entry which is preliminary data.</text>
</comment>
<dbReference type="Proteomes" id="UP000308760">
    <property type="component" value="Unassembled WGS sequence"/>
</dbReference>
<keyword evidence="1 2" id="KW-0812">Transmembrane</keyword>
<keyword evidence="5" id="KW-1185">Reference proteome</keyword>
<dbReference type="GO" id="GO:0016020">
    <property type="term" value="C:membrane"/>
    <property type="evidence" value="ECO:0007669"/>
    <property type="project" value="UniProtKB-UniRule"/>
</dbReference>
<dbReference type="InterPro" id="IPR046342">
    <property type="entry name" value="CBS_dom_sf"/>
</dbReference>
<evidence type="ECO:0000256" key="1">
    <source>
        <dbReference type="PROSITE-ProRule" id="PRU01193"/>
    </source>
</evidence>
<dbReference type="InterPro" id="IPR002550">
    <property type="entry name" value="CNNM"/>
</dbReference>
<gene>
    <name evidence="4" type="ORF">FAB82_07365</name>
</gene>
<dbReference type="SUPFAM" id="SSF54631">
    <property type="entry name" value="CBS-domain pair"/>
    <property type="match status" value="1"/>
</dbReference>
<feature type="domain" description="CNNM transmembrane" evidence="3">
    <location>
        <begin position="1"/>
        <end position="203"/>
    </location>
</feature>
<protein>
    <submittedName>
        <fullName evidence="4">HlyC/CorC family transporter</fullName>
    </submittedName>
</protein>
<proteinExistence type="predicted"/>
<feature type="transmembrane region" description="Helical" evidence="2">
    <location>
        <begin position="58"/>
        <end position="79"/>
    </location>
</feature>
<accession>A0A4S8QLC4</accession>
<organism evidence="4 5">
    <name type="scientific">Glycomyces buryatensis</name>
    <dbReference type="NCBI Taxonomy" id="2570927"/>
    <lineage>
        <taxon>Bacteria</taxon>
        <taxon>Bacillati</taxon>
        <taxon>Actinomycetota</taxon>
        <taxon>Actinomycetes</taxon>
        <taxon>Glycomycetales</taxon>
        <taxon>Glycomycetaceae</taxon>
        <taxon>Glycomyces</taxon>
    </lineage>
</organism>
<name>A0A4S8QLC4_9ACTN</name>
<keyword evidence="1 2" id="KW-0472">Membrane</keyword>
<dbReference type="PANTHER" id="PTHR43099">
    <property type="entry name" value="UPF0053 PROTEIN YRKA"/>
    <property type="match status" value="1"/>
</dbReference>
<dbReference type="Gene3D" id="3.10.580.10">
    <property type="entry name" value="CBS-domain"/>
    <property type="match status" value="1"/>
</dbReference>
<dbReference type="AlphaFoldDB" id="A0A4S8QLC4"/>
<feature type="transmembrane region" description="Helical" evidence="2">
    <location>
        <begin position="99"/>
        <end position="120"/>
    </location>
</feature>